<keyword evidence="7" id="KW-0630">Potassium</keyword>
<evidence type="ECO:0000256" key="6">
    <source>
        <dbReference type="ARBA" id="ARBA00022882"/>
    </source>
</evidence>
<gene>
    <name evidence="14" type="ORF">BECKFM1743A_GA0114220_1005310</name>
    <name evidence="16" type="ORF">BECKFM1743B_GA0114221_1004810</name>
    <name evidence="15" type="ORF">BECKFM1743C_GA0114222_1005310</name>
</gene>
<name>A0A450S7N1_9GAMM</name>
<dbReference type="EMBL" id="CAADFL010000048">
    <property type="protein sequence ID" value="VFK07687.1"/>
    <property type="molecule type" value="Genomic_DNA"/>
</dbReference>
<keyword evidence="9" id="KW-0406">Ion transport</keyword>
<dbReference type="PANTHER" id="PTHR11537:SF254">
    <property type="entry name" value="POTASSIUM VOLTAGE-GATED CHANNEL PROTEIN SHAB"/>
    <property type="match status" value="1"/>
</dbReference>
<dbReference type="InterPro" id="IPR028325">
    <property type="entry name" value="VG_K_chnl"/>
</dbReference>
<comment type="subcellular location">
    <subcellularLocation>
        <location evidence="1">Membrane</location>
        <topology evidence="1">Multi-pass membrane protein</topology>
    </subcellularLocation>
</comment>
<evidence type="ECO:0000256" key="4">
    <source>
        <dbReference type="ARBA" id="ARBA00022692"/>
    </source>
</evidence>
<dbReference type="EMBL" id="CAADFA010000053">
    <property type="protein sequence ID" value="VFJ48034.1"/>
    <property type="molecule type" value="Genomic_DNA"/>
</dbReference>
<proteinExistence type="predicted"/>
<dbReference type="AlphaFoldDB" id="A0A450S7N1"/>
<evidence type="ECO:0000256" key="5">
    <source>
        <dbReference type="ARBA" id="ARBA00022826"/>
    </source>
</evidence>
<feature type="transmembrane region" description="Helical" evidence="12">
    <location>
        <begin position="79"/>
        <end position="102"/>
    </location>
</feature>
<feature type="transmembrane region" description="Helical" evidence="12">
    <location>
        <begin position="179"/>
        <end position="196"/>
    </location>
</feature>
<keyword evidence="8 12" id="KW-1133">Transmembrane helix</keyword>
<keyword evidence="11 14" id="KW-0407">Ion channel</keyword>
<keyword evidence="2" id="KW-0813">Transport</keyword>
<feature type="transmembrane region" description="Helical" evidence="12">
    <location>
        <begin position="46"/>
        <end position="67"/>
    </location>
</feature>
<keyword evidence="10 12" id="KW-0472">Membrane</keyword>
<dbReference type="GO" id="GO:0001508">
    <property type="term" value="P:action potential"/>
    <property type="evidence" value="ECO:0007669"/>
    <property type="project" value="TreeGrafter"/>
</dbReference>
<evidence type="ECO:0000313" key="15">
    <source>
        <dbReference type="EMBL" id="VFJ48034.1"/>
    </source>
</evidence>
<dbReference type="EMBL" id="CAADEZ010000053">
    <property type="protein sequence ID" value="VFJ47924.1"/>
    <property type="molecule type" value="Genomic_DNA"/>
</dbReference>
<evidence type="ECO:0000313" key="14">
    <source>
        <dbReference type="EMBL" id="VFJ47924.1"/>
    </source>
</evidence>
<evidence type="ECO:0000256" key="2">
    <source>
        <dbReference type="ARBA" id="ARBA00022448"/>
    </source>
</evidence>
<keyword evidence="4 12" id="KW-0812">Transmembrane</keyword>
<keyword evidence="5" id="KW-0631">Potassium channel</keyword>
<evidence type="ECO:0000256" key="11">
    <source>
        <dbReference type="ARBA" id="ARBA00023303"/>
    </source>
</evidence>
<dbReference type="GO" id="GO:0008076">
    <property type="term" value="C:voltage-gated potassium channel complex"/>
    <property type="evidence" value="ECO:0007669"/>
    <property type="project" value="InterPro"/>
</dbReference>
<dbReference type="PANTHER" id="PTHR11537">
    <property type="entry name" value="VOLTAGE-GATED POTASSIUM CHANNEL"/>
    <property type="match status" value="1"/>
</dbReference>
<evidence type="ECO:0000256" key="7">
    <source>
        <dbReference type="ARBA" id="ARBA00022958"/>
    </source>
</evidence>
<dbReference type="InterPro" id="IPR027359">
    <property type="entry name" value="Volt_channel_dom_sf"/>
</dbReference>
<dbReference type="Pfam" id="PF00520">
    <property type="entry name" value="Ion_trans"/>
    <property type="match status" value="1"/>
</dbReference>
<feature type="domain" description="Ion transport" evidence="13">
    <location>
        <begin position="17"/>
        <end position="236"/>
    </location>
</feature>
<evidence type="ECO:0000256" key="12">
    <source>
        <dbReference type="SAM" id="Phobius"/>
    </source>
</evidence>
<dbReference type="GO" id="GO:0005249">
    <property type="term" value="F:voltage-gated potassium channel activity"/>
    <property type="evidence" value="ECO:0007669"/>
    <property type="project" value="InterPro"/>
</dbReference>
<reference evidence="14" key="1">
    <citation type="submission" date="2019-02" db="EMBL/GenBank/DDBJ databases">
        <authorList>
            <person name="Gruber-Vodicka R. H."/>
            <person name="Seah K. B. B."/>
        </authorList>
    </citation>
    <scope>NUCLEOTIDE SEQUENCE</scope>
    <source>
        <strain evidence="14">BECK_BZ163</strain>
        <strain evidence="16">BECK_BZ164</strain>
        <strain evidence="15">BECK_BZ165</strain>
    </source>
</reference>
<accession>A0A450S7N1</accession>
<dbReference type="Gene3D" id="1.10.287.70">
    <property type="match status" value="1"/>
</dbReference>
<evidence type="ECO:0000313" key="16">
    <source>
        <dbReference type="EMBL" id="VFK07687.1"/>
    </source>
</evidence>
<dbReference type="SUPFAM" id="SSF81324">
    <property type="entry name" value="Voltage-gated potassium channels"/>
    <property type="match status" value="1"/>
</dbReference>
<evidence type="ECO:0000259" key="13">
    <source>
        <dbReference type="Pfam" id="PF00520"/>
    </source>
</evidence>
<evidence type="ECO:0000256" key="9">
    <source>
        <dbReference type="ARBA" id="ARBA00023065"/>
    </source>
</evidence>
<evidence type="ECO:0000256" key="3">
    <source>
        <dbReference type="ARBA" id="ARBA00022538"/>
    </source>
</evidence>
<dbReference type="InterPro" id="IPR005821">
    <property type="entry name" value="Ion_trans_dom"/>
</dbReference>
<evidence type="ECO:0000256" key="8">
    <source>
        <dbReference type="ARBA" id="ARBA00022989"/>
    </source>
</evidence>
<feature type="transmembrane region" description="Helical" evidence="12">
    <location>
        <begin position="208"/>
        <end position="231"/>
    </location>
</feature>
<organism evidence="14">
    <name type="scientific">Candidatus Kentrum sp. FM</name>
    <dbReference type="NCBI Taxonomy" id="2126340"/>
    <lineage>
        <taxon>Bacteria</taxon>
        <taxon>Pseudomonadati</taxon>
        <taxon>Pseudomonadota</taxon>
        <taxon>Gammaproteobacteria</taxon>
        <taxon>Candidatus Kentrum</taxon>
    </lineage>
</organism>
<dbReference type="PRINTS" id="PR00169">
    <property type="entry name" value="KCHANNEL"/>
</dbReference>
<sequence>MTFLKRTIKASDTVSGKVFDLFIQVVIVLSVISFSVETVPGLPPSVVRGLVLFEAITVIIFTVEYLLRILVAENKTRFVFSFLGIVDLLAIVPFYVAVFYLAATGIDLRPLRALRLLQLVRVLKLTRYSESVRRIRLAFTLIREELVLFSFVALILLYLSAVGIYYFEHAAQPEAFRSVFHSLWWAVATLTTVGYGDVYPITVGGKVFTFFVLMIGLGVIAVPTGLVASALTKAREIE</sequence>
<feature type="transmembrane region" description="Helical" evidence="12">
    <location>
        <begin position="21"/>
        <end position="40"/>
    </location>
</feature>
<protein>
    <submittedName>
        <fullName evidence="14">Voltage-gated potassium channel</fullName>
    </submittedName>
</protein>
<dbReference type="Gene3D" id="1.20.120.350">
    <property type="entry name" value="Voltage-gated potassium channels. Chain C"/>
    <property type="match status" value="1"/>
</dbReference>
<keyword evidence="6" id="KW-0851">Voltage-gated channel</keyword>
<feature type="transmembrane region" description="Helical" evidence="12">
    <location>
        <begin position="146"/>
        <end position="167"/>
    </location>
</feature>
<evidence type="ECO:0000256" key="10">
    <source>
        <dbReference type="ARBA" id="ARBA00023136"/>
    </source>
</evidence>
<evidence type="ECO:0000256" key="1">
    <source>
        <dbReference type="ARBA" id="ARBA00004141"/>
    </source>
</evidence>
<keyword evidence="3" id="KW-0633">Potassium transport</keyword>